<dbReference type="InterPro" id="IPR028098">
    <property type="entry name" value="Glyco_trans_4-like_N"/>
</dbReference>
<gene>
    <name evidence="3" type="ORF">N0B31_19380</name>
</gene>
<dbReference type="CDD" id="cd03794">
    <property type="entry name" value="GT4_WbuB-like"/>
    <property type="match status" value="1"/>
</dbReference>
<accession>A0A9E7R413</accession>
<dbReference type="RefSeq" id="WP_260593263.1">
    <property type="nucleotide sequence ID" value="NZ_CP104003.1"/>
</dbReference>
<dbReference type="InterPro" id="IPR050194">
    <property type="entry name" value="Glycosyltransferase_grp1"/>
</dbReference>
<feature type="region of interest" description="Disordered" evidence="1">
    <location>
        <begin position="413"/>
        <end position="443"/>
    </location>
</feature>
<dbReference type="Proteomes" id="UP001057580">
    <property type="component" value="Chromosome"/>
</dbReference>
<organism evidence="3 4">
    <name type="scientific">Salinirubellus salinus</name>
    <dbReference type="NCBI Taxonomy" id="1364945"/>
    <lineage>
        <taxon>Archaea</taxon>
        <taxon>Methanobacteriati</taxon>
        <taxon>Methanobacteriota</taxon>
        <taxon>Stenosarchaea group</taxon>
        <taxon>Halobacteria</taxon>
        <taxon>Halobacteriales</taxon>
        <taxon>Natronomonadaceae</taxon>
        <taxon>Salinirubellus</taxon>
    </lineage>
</organism>
<keyword evidence="4" id="KW-1185">Reference proteome</keyword>
<dbReference type="PANTHER" id="PTHR45947">
    <property type="entry name" value="SULFOQUINOVOSYL TRANSFERASE SQD2"/>
    <property type="match status" value="1"/>
</dbReference>
<proteinExistence type="predicted"/>
<evidence type="ECO:0000313" key="4">
    <source>
        <dbReference type="Proteomes" id="UP001057580"/>
    </source>
</evidence>
<dbReference type="SUPFAM" id="SSF53756">
    <property type="entry name" value="UDP-Glycosyltransferase/glycogen phosphorylase"/>
    <property type="match status" value="1"/>
</dbReference>
<dbReference type="KEGG" id="ssai:N0B31_19380"/>
<dbReference type="Gene3D" id="3.40.50.2000">
    <property type="entry name" value="Glycogen Phosphorylase B"/>
    <property type="match status" value="2"/>
</dbReference>
<evidence type="ECO:0000256" key="1">
    <source>
        <dbReference type="SAM" id="MobiDB-lite"/>
    </source>
</evidence>
<dbReference type="EMBL" id="CP104003">
    <property type="protein sequence ID" value="UWM54265.1"/>
    <property type="molecule type" value="Genomic_DNA"/>
</dbReference>
<dbReference type="GeneID" id="74944632"/>
<sequence>MTDGRRLVVVSQHFPPDNSGHASRVGDTTTYLAEAGWDVEVLAPPPSFPHGEHERRWYRTERDSHGDVGVRRLWAWQPAEADPSTLSRLAYYLTFAVHAALWLALNFRRYDVVLTTDPPIFTGLAGFVPSWFGRKWVVEVRDLWIDASVSLGFLREGSVFERLSRAFQRATLHRADLVGVTTETLGERLAETYGEGLAAKTRVVPNGADVARLGTPTEPRPHDDGSRPTLVYVGNIGHAQDLESCIRAMAHLEHDAVLRLVGGGDAVPHLREVVAETGLEDRVEFVGQVPREAVPDIVRSADVGLAPLVKDEGLAYAMPTKVYEYLGCARPAVVTGCGELERFVEASGGGLLAENTPEDIARAVDELLGDHERRVRMGREGYAYVWEHYDRRNIALNFDRHLSALVGVEPSAPVSERSAPEVLPAATADETATESTASELRAR</sequence>
<name>A0A9E7R413_9EURY</name>
<dbReference type="GO" id="GO:0016758">
    <property type="term" value="F:hexosyltransferase activity"/>
    <property type="evidence" value="ECO:0007669"/>
    <property type="project" value="TreeGrafter"/>
</dbReference>
<protein>
    <submittedName>
        <fullName evidence="3">Glycosyltransferase family 4 protein</fullName>
    </submittedName>
</protein>
<evidence type="ECO:0000259" key="2">
    <source>
        <dbReference type="Pfam" id="PF13579"/>
    </source>
</evidence>
<dbReference type="Pfam" id="PF13579">
    <property type="entry name" value="Glyco_trans_4_4"/>
    <property type="match status" value="1"/>
</dbReference>
<reference evidence="3" key="1">
    <citation type="submission" date="2022-09" db="EMBL/GenBank/DDBJ databases">
        <title>Diverse halophilic archaea isolated from saline environments.</title>
        <authorList>
            <person name="Cui H.-L."/>
        </authorList>
    </citation>
    <scope>NUCLEOTIDE SEQUENCE</scope>
    <source>
        <strain evidence="3">ZS-35-S2</strain>
    </source>
</reference>
<dbReference type="AlphaFoldDB" id="A0A9E7R413"/>
<dbReference type="Pfam" id="PF13692">
    <property type="entry name" value="Glyco_trans_1_4"/>
    <property type="match status" value="1"/>
</dbReference>
<feature type="compositionally biased region" description="Low complexity" evidence="1">
    <location>
        <begin position="425"/>
        <end position="443"/>
    </location>
</feature>
<dbReference type="PANTHER" id="PTHR45947:SF3">
    <property type="entry name" value="SULFOQUINOVOSYL TRANSFERASE SQD2"/>
    <property type="match status" value="1"/>
</dbReference>
<evidence type="ECO:0000313" key="3">
    <source>
        <dbReference type="EMBL" id="UWM54265.1"/>
    </source>
</evidence>
<feature type="domain" description="Glycosyltransferase subfamily 4-like N-terminal" evidence="2">
    <location>
        <begin position="20"/>
        <end position="207"/>
    </location>
</feature>